<name>A0A835NZ14_9PASS</name>
<dbReference type="OrthoDB" id="10632979at2759"/>
<dbReference type="Proteomes" id="UP000618051">
    <property type="component" value="Unassembled WGS sequence"/>
</dbReference>
<gene>
    <name evidence="4" type="ORF">IHE44_0003290</name>
    <name evidence="3" type="ORF">IHE44_005885</name>
</gene>
<dbReference type="EMBL" id="JADDUC010000023">
    <property type="protein sequence ID" value="KAG0124977.1"/>
    <property type="molecule type" value="Genomic_DNA"/>
</dbReference>
<protein>
    <submittedName>
        <fullName evidence="3">Uncharacterized protein</fullName>
    </submittedName>
</protein>
<reference evidence="4" key="3">
    <citation type="submission" date="2022-01" db="EMBL/GenBank/DDBJ databases">
        <authorList>
            <person name="Rubenstein D.R."/>
        </authorList>
    </citation>
    <scope>NUCLEOTIDE SEQUENCE</scope>
    <source>
        <strain evidence="4">SS15</strain>
        <tissue evidence="4">Liver</tissue>
    </source>
</reference>
<evidence type="ECO:0000313" key="4">
    <source>
        <dbReference type="EMBL" id="KAI1234904.1"/>
    </source>
</evidence>
<evidence type="ECO:0000256" key="1">
    <source>
        <dbReference type="SAM" id="MobiDB-lite"/>
    </source>
</evidence>
<reference evidence="3" key="1">
    <citation type="submission" date="2020-10" db="EMBL/GenBank/DDBJ databases">
        <title>Feather gene expression reveals the developmental basis of iridescence in African starlings.</title>
        <authorList>
            <person name="Rubenstein D.R."/>
        </authorList>
    </citation>
    <scope>NUCLEOTIDE SEQUENCE</scope>
    <source>
        <strain evidence="3">SS15</strain>
        <tissue evidence="3">Liver</tissue>
    </source>
</reference>
<sequence length="417" mass="45085">MKDSLSLLILSGGLTYFGQGCQHDPECDFKGDLDVLVVQGEEGDCILQLQLLQGSHPGGLEDAGEPGPSQDSCSSVSLALHVPGSCWLLLQWRLTLKTSKPFVPLPLLGRIPPTVIVGSRNGKPWKTPSYHSPQVNENIHNPYMEQDGKGKVFNAWDSQLHTKPFISPQDGGCGSGRFISTSTLIYQMTTDPHNPCVGDLEVWGAELGAVPVGSVAGAEQSQRVQEGSSGFGGFYVLLLGDLNTDLVQAVPYPAAGEEVCYGATPGQAFFKKLFVELCHFGFHVLVERGVGKGLLTEHEAPFSSFISRQGHPTGLFRMLTQRGLPQGNVYGEQDGAIREVITHMVQHTARVTRVAPHAVPPDLQVRIVLCDAEELLTARRGHGKEQRVRAVLGREKSEPNSTNISTGWSSSANFART</sequence>
<accession>A0A835NZ14</accession>
<evidence type="ECO:0000313" key="5">
    <source>
        <dbReference type="Proteomes" id="UP000618051"/>
    </source>
</evidence>
<proteinExistence type="predicted"/>
<keyword evidence="5" id="KW-1185">Reference proteome</keyword>
<dbReference type="EMBL" id="JADDUC020000014">
    <property type="protein sequence ID" value="KAI1234904.1"/>
    <property type="molecule type" value="Genomic_DNA"/>
</dbReference>
<evidence type="ECO:0000256" key="2">
    <source>
        <dbReference type="SAM" id="SignalP"/>
    </source>
</evidence>
<evidence type="ECO:0000313" key="3">
    <source>
        <dbReference type="EMBL" id="KAG0124977.1"/>
    </source>
</evidence>
<organism evidence="3">
    <name type="scientific">Lamprotornis superbus</name>
    <dbReference type="NCBI Taxonomy" id="245042"/>
    <lineage>
        <taxon>Eukaryota</taxon>
        <taxon>Metazoa</taxon>
        <taxon>Chordata</taxon>
        <taxon>Craniata</taxon>
        <taxon>Vertebrata</taxon>
        <taxon>Euteleostomi</taxon>
        <taxon>Archelosauria</taxon>
        <taxon>Archosauria</taxon>
        <taxon>Dinosauria</taxon>
        <taxon>Saurischia</taxon>
        <taxon>Theropoda</taxon>
        <taxon>Coelurosauria</taxon>
        <taxon>Aves</taxon>
        <taxon>Neognathae</taxon>
        <taxon>Neoaves</taxon>
        <taxon>Telluraves</taxon>
        <taxon>Australaves</taxon>
        <taxon>Passeriformes</taxon>
        <taxon>Sturnidae</taxon>
        <taxon>Lamprotornis</taxon>
    </lineage>
</organism>
<comment type="caution">
    <text evidence="3">The sequence shown here is derived from an EMBL/GenBank/DDBJ whole genome shotgun (WGS) entry which is preliminary data.</text>
</comment>
<dbReference type="PROSITE" id="PS51257">
    <property type="entry name" value="PROKAR_LIPOPROTEIN"/>
    <property type="match status" value="1"/>
</dbReference>
<dbReference type="AlphaFoldDB" id="A0A835NZ14"/>
<keyword evidence="2" id="KW-0732">Signal</keyword>
<reference evidence="4 5" key="2">
    <citation type="journal article" date="2021" name="J. Hered.">
        <title>Feather Gene Expression Elucidates the Developmental Basis of Plumage Iridescence in African Starlings.</title>
        <authorList>
            <person name="Rubenstein D.R."/>
            <person name="Corvelo A."/>
            <person name="MacManes M.D."/>
            <person name="Maia R."/>
            <person name="Narzisi G."/>
            <person name="Rousaki A."/>
            <person name="Vandenabeele P."/>
            <person name="Shawkey M.D."/>
            <person name="Solomon J."/>
        </authorList>
    </citation>
    <scope>NUCLEOTIDE SEQUENCE [LARGE SCALE GENOMIC DNA]</scope>
    <source>
        <strain evidence="4">SS15</strain>
    </source>
</reference>
<feature type="chain" id="PRO_5032978469" evidence="2">
    <location>
        <begin position="21"/>
        <end position="417"/>
    </location>
</feature>
<feature type="region of interest" description="Disordered" evidence="1">
    <location>
        <begin position="392"/>
        <end position="417"/>
    </location>
</feature>
<feature type="compositionally biased region" description="Polar residues" evidence="1">
    <location>
        <begin position="399"/>
        <end position="417"/>
    </location>
</feature>
<feature type="signal peptide" evidence="2">
    <location>
        <begin position="1"/>
        <end position="20"/>
    </location>
</feature>